<dbReference type="AlphaFoldDB" id="A0A151II31"/>
<keyword evidence="2" id="KW-1185">Reference proteome</keyword>
<accession>A0A151II31</accession>
<proteinExistence type="predicted"/>
<sequence>MKDDQLPNIKEMLQFYEYVRHNKKIILNIEPKTNEIVNEVLYLSVQQDINLGFDPLKGLEPTRKTRKVFESKYLSDFLNDYSFFSVPYGPTHYSTHSHSQLDVVIVDSSDKTHSFSKSPVPFAAGHCLVTVYYQFSNLNKIPHNITYRNFTNCDHTSLANDLSSLLSVKLPSIRASLGNDFTPEPAPSDLDSDLSIFYECITKTLDVHAPLVTKRIV</sequence>
<gene>
    <name evidence="1" type="ORF">ALC62_07121</name>
</gene>
<organism evidence="1 2">
    <name type="scientific">Cyphomyrmex costatus</name>
    <dbReference type="NCBI Taxonomy" id="456900"/>
    <lineage>
        <taxon>Eukaryota</taxon>
        <taxon>Metazoa</taxon>
        <taxon>Ecdysozoa</taxon>
        <taxon>Arthropoda</taxon>
        <taxon>Hexapoda</taxon>
        <taxon>Insecta</taxon>
        <taxon>Pterygota</taxon>
        <taxon>Neoptera</taxon>
        <taxon>Endopterygota</taxon>
        <taxon>Hymenoptera</taxon>
        <taxon>Apocrita</taxon>
        <taxon>Aculeata</taxon>
        <taxon>Formicoidea</taxon>
        <taxon>Formicidae</taxon>
        <taxon>Myrmicinae</taxon>
        <taxon>Cyphomyrmex</taxon>
    </lineage>
</organism>
<dbReference type="EMBL" id="KQ977538">
    <property type="protein sequence ID" value="KYN02071.1"/>
    <property type="molecule type" value="Genomic_DNA"/>
</dbReference>
<name>A0A151II31_9HYME</name>
<protein>
    <recommendedName>
        <fullName evidence="3">Endonuclease/exonuclease/phosphatase domain-containing protein</fullName>
    </recommendedName>
</protein>
<dbReference type="Proteomes" id="UP000078542">
    <property type="component" value="Unassembled WGS sequence"/>
</dbReference>
<evidence type="ECO:0000313" key="1">
    <source>
        <dbReference type="EMBL" id="KYN02071.1"/>
    </source>
</evidence>
<evidence type="ECO:0008006" key="3">
    <source>
        <dbReference type="Google" id="ProtNLM"/>
    </source>
</evidence>
<reference evidence="1 2" key="1">
    <citation type="submission" date="2016-03" db="EMBL/GenBank/DDBJ databases">
        <title>Cyphomyrmex costatus WGS genome.</title>
        <authorList>
            <person name="Nygaard S."/>
            <person name="Hu H."/>
            <person name="Boomsma J."/>
            <person name="Zhang G."/>
        </authorList>
    </citation>
    <scope>NUCLEOTIDE SEQUENCE [LARGE SCALE GENOMIC DNA]</scope>
    <source>
        <strain evidence="1">MS0001</strain>
        <tissue evidence="1">Whole body</tissue>
    </source>
</reference>
<evidence type="ECO:0000313" key="2">
    <source>
        <dbReference type="Proteomes" id="UP000078542"/>
    </source>
</evidence>